<reference evidence="5 6" key="1">
    <citation type="submission" date="2020-01" db="EMBL/GenBank/DDBJ databases">
        <authorList>
            <person name="Kim M.K."/>
        </authorList>
    </citation>
    <scope>NUCLEOTIDE SEQUENCE [LARGE SCALE GENOMIC DNA]</scope>
    <source>
        <strain evidence="5 6">172606-1</strain>
    </source>
</reference>
<proteinExistence type="predicted"/>
<evidence type="ECO:0000256" key="3">
    <source>
        <dbReference type="ARBA" id="ARBA00022840"/>
    </source>
</evidence>
<keyword evidence="1" id="KW-0813">Transport</keyword>
<dbReference type="GO" id="GO:0005524">
    <property type="term" value="F:ATP binding"/>
    <property type="evidence" value="ECO:0007669"/>
    <property type="project" value="UniProtKB-KW"/>
</dbReference>
<evidence type="ECO:0000313" key="6">
    <source>
        <dbReference type="Proteomes" id="UP000480178"/>
    </source>
</evidence>
<evidence type="ECO:0000256" key="1">
    <source>
        <dbReference type="ARBA" id="ARBA00022448"/>
    </source>
</evidence>
<accession>A0A6C0GUB9</accession>
<dbReference type="GO" id="GO:0043190">
    <property type="term" value="C:ATP-binding cassette (ABC) transporter complex"/>
    <property type="evidence" value="ECO:0007669"/>
    <property type="project" value="TreeGrafter"/>
</dbReference>
<name>A0A6C0GUB9_9BACT</name>
<dbReference type="SMART" id="SM00382">
    <property type="entry name" value="AAA"/>
    <property type="match status" value="2"/>
</dbReference>
<dbReference type="SUPFAM" id="SSF52540">
    <property type="entry name" value="P-loop containing nucleoside triphosphate hydrolases"/>
    <property type="match status" value="2"/>
</dbReference>
<evidence type="ECO:0000259" key="4">
    <source>
        <dbReference type="PROSITE" id="PS50893"/>
    </source>
</evidence>
<dbReference type="InterPro" id="IPR003439">
    <property type="entry name" value="ABC_transporter-like_ATP-bd"/>
</dbReference>
<dbReference type="GO" id="GO:0042626">
    <property type="term" value="F:ATPase-coupled transmembrane transporter activity"/>
    <property type="evidence" value="ECO:0007669"/>
    <property type="project" value="TreeGrafter"/>
</dbReference>
<dbReference type="Proteomes" id="UP000480178">
    <property type="component" value="Chromosome"/>
</dbReference>
<dbReference type="InterPro" id="IPR003593">
    <property type="entry name" value="AAA+_ATPase"/>
</dbReference>
<evidence type="ECO:0000256" key="2">
    <source>
        <dbReference type="ARBA" id="ARBA00022741"/>
    </source>
</evidence>
<dbReference type="AlphaFoldDB" id="A0A6C0GUB9"/>
<keyword evidence="2" id="KW-0547">Nucleotide-binding</keyword>
<dbReference type="InterPro" id="IPR050095">
    <property type="entry name" value="ECF_ABC_transporter_ATP-bd"/>
</dbReference>
<sequence length="498" mass="56818">MKPDSIFIQLNNATYYKGNTHLFDSLNWTIRKGECWAIVGGLGSGKTSLAEAITGKLFLRSGEAMFPFLEDLPETPDIHEASYLLSFQEESHVFNYANFYYQQRFHATETAGIITARDYLLRALPDSESILLVEELSRQFGITEVLPLEFIKLSNGQTRKLRIIKALLQKPALLVLDNPFAGLDASSRKDLHKIIDQLVVQGIHLLLTSYPTELPQSITHVLWLDKLQIKGKYSRKEFLGTLSVQQNGYAEQSQLPFLANKPTPAFETVIQFKNVQVAYEGKKALQHINWTVKKGEKWALLGPNGSGKSTLLSLIAADHPQAYANHIELFGKRRGSGESIWDIKQRIGFVSPELHLYFKTGMTSREVAATGFRDVLTLNRQITEEENNIIIDLFHYYNMESLLNRRFQQLSSGEQRIILLIRSLVKNPDLIIWDEPFQNVDNAFINQSSSLLQHYCQPDTTLLFVSHYAHEIPGFITRYLFLEKGIIRKMAYYSQKPS</sequence>
<organism evidence="5 6">
    <name type="scientific">Rhodocytophaga rosea</name>
    <dbReference type="NCBI Taxonomy" id="2704465"/>
    <lineage>
        <taxon>Bacteria</taxon>
        <taxon>Pseudomonadati</taxon>
        <taxon>Bacteroidota</taxon>
        <taxon>Cytophagia</taxon>
        <taxon>Cytophagales</taxon>
        <taxon>Rhodocytophagaceae</taxon>
        <taxon>Rhodocytophaga</taxon>
    </lineage>
</organism>
<feature type="domain" description="ABC transporter" evidence="4">
    <location>
        <begin position="270"/>
        <end position="498"/>
    </location>
</feature>
<dbReference type="PANTHER" id="PTHR43553">
    <property type="entry name" value="HEAVY METAL TRANSPORTER"/>
    <property type="match status" value="1"/>
</dbReference>
<dbReference type="GO" id="GO:0016887">
    <property type="term" value="F:ATP hydrolysis activity"/>
    <property type="evidence" value="ECO:0007669"/>
    <property type="project" value="InterPro"/>
</dbReference>
<feature type="domain" description="ABC transporter" evidence="4">
    <location>
        <begin position="8"/>
        <end position="251"/>
    </location>
</feature>
<gene>
    <name evidence="5" type="ORF">GXP67_32090</name>
</gene>
<dbReference type="PANTHER" id="PTHR43553:SF3">
    <property type="entry name" value="ABC TRANSPORTER ATP-BINDING PROTEIN MODF"/>
    <property type="match status" value="1"/>
</dbReference>
<dbReference type="RefSeq" id="WP_162446903.1">
    <property type="nucleotide sequence ID" value="NZ_CP048222.1"/>
</dbReference>
<evidence type="ECO:0000313" key="5">
    <source>
        <dbReference type="EMBL" id="QHT70960.1"/>
    </source>
</evidence>
<dbReference type="KEGG" id="rhoz:GXP67_32090"/>
<dbReference type="EMBL" id="CP048222">
    <property type="protein sequence ID" value="QHT70960.1"/>
    <property type="molecule type" value="Genomic_DNA"/>
</dbReference>
<dbReference type="InterPro" id="IPR027417">
    <property type="entry name" value="P-loop_NTPase"/>
</dbReference>
<keyword evidence="6" id="KW-1185">Reference proteome</keyword>
<keyword evidence="3 5" id="KW-0067">ATP-binding</keyword>
<dbReference type="Pfam" id="PF00005">
    <property type="entry name" value="ABC_tran"/>
    <property type="match status" value="2"/>
</dbReference>
<dbReference type="PROSITE" id="PS50893">
    <property type="entry name" value="ABC_TRANSPORTER_2"/>
    <property type="match status" value="2"/>
</dbReference>
<dbReference type="Gene3D" id="3.40.50.300">
    <property type="entry name" value="P-loop containing nucleotide triphosphate hydrolases"/>
    <property type="match status" value="2"/>
</dbReference>
<protein>
    <submittedName>
        <fullName evidence="5">ATP-binding cassette domain-containing protein</fullName>
    </submittedName>
</protein>